<name>A0A7S3QD12_9STRA</name>
<dbReference type="Gene3D" id="1.10.287.1490">
    <property type="match status" value="1"/>
</dbReference>
<feature type="coiled-coil region" evidence="1">
    <location>
        <begin position="1594"/>
        <end position="1681"/>
    </location>
</feature>
<accession>A0A7S3QD12</accession>
<sequence>MEALPPPVVDFETPAKMALSIARGASPNSTGKEILQRYRQMMAKKSLDGEGEGELVNDVSPIAISDASSNGSVDDSYNINSHASTSASASVSVNRSMHRNTGGTALNLSKDLGGGVGVSGGGNYNSNLSIFHDSSSSSINSSNEIHMGMDKKSSSSSIFRKRRVERHEAAENMNMKNNAADKDNSNKHVDDDSNVKRRMKQSLALRRTALRARNMNVPSEEGGGAGNGNGAGKGRDKSLFKKKSASISAMNTNANAVEPSVSKMKSEEMQQVQTLKSSINSAAQIGTTTSLDQVMVDDAKSLSELSSTKTPLSLKMKEMKIGDFTSMEDVSLDLDNEMEDNELVNSIVDEETTQNGLSLATNASLSDSMGRQSLVDIVEVEESDEACFEDKEEIDADDGELISLGASVASTSGSECMEENDEVGPLSLSSKNMEEDCHYSSGSGSGSGITMDSVQTFSIGGRSIQMDMSTTRFRSIFSPTSSTDEVSLMDSMSGGSVAGDTVIPDISIQDGSSFRFPSPTQNMMYASPTVGTNVARVVSSQVSASASAARTLDELSRQLDEVRSEKQKSGQKMEQSAEKAKQLLGVYDKILSKVESSETPQKLKTALSHDVSPVSKLLAVGIDACGYGSDGLSKAAATSLIERNKTLIKEVRFADQTCVELSERNQGLVREMNAMQATTKELKDKSEELQNAVMKASQASARLEGTNDEIALKLREERDSFHLQLKALKESSSQERERCYNISQKLEESNELKSLKERECIAISAKYETNKEELDKAKVAISSLTERLSASQSTSDLAASTAAKEYHQSCNSMQDRINELVELSSERQVSLELERQTRRKVEEELHGLRCLYQEDQFKSKTNEGEANSPALETTHNSIKANHSTSSPSAFSMSSKDSKKTTASTVLAKTLHDELQRGHCSTERIIEAEKIITVTQSKLKDVERDLDCTIKENTRLRKELRKFIVDEGLHDSFYTTKSISSGSKSRSLVTEQIGSDVNEKLASAKSQCEEYKRELNTIISQIKGMEENSSSSSSANGQIDSYKLLETVQDLAQVCTRVNYAAGGRVNELEGRIQFLASSMYHLNEICGDDQSDLDVSGFSYSMQDMEEASRSSSSTESKGGNKLNTPMKVFQHQLGEDALSPTETLTSLKFCNEQTSMRRSHLRKELEAATEELLAVSDEKIALANALAEARRQVEHLTSSKDGLLVLQEEKHSLDIAVLQLREQIGFLETRIENLEEDKAFLFDDAAARGDELEEAAEEIETLENEVGRLNEFLTEVTNEKETLETLVMNSSNSHAEEVELLQAENKRLANTSSVLDDRIRTLLSSNEKFSKEIAETNSECKALKEKVKVAFDNNSRQSERIQELKDALAKARDEFGELKYSFIECNEKLTKATEVNISFEISSAKAQKDIRAHEIELDVRATIIKRTEKERFYLQEKLDKANSTIDAHEKEIEINRMQIASLSQFNDECEDKLHQEQGLRRQQIKSLSTELGEAKDCLDEKDKELSIARSDLKGMENRHSLQIELVRKQELELSAMTVELARIKDCFHDLQGNFENKTLELVSKIEELTLMQVQAERFKISYSELEAKMDEDKTYASSELDSKEIELEQLNEQIYNTRKEFEVKLDKMLSSLSKKEKEMHKISRKNWSLERKCSRMREYVKNLTNQCKEWESTYSEKENISQLYEEKYTKAMSKISDLTSSKALPHR</sequence>
<feature type="coiled-coil region" evidence="1">
    <location>
        <begin position="1152"/>
        <end position="1179"/>
    </location>
</feature>
<feature type="region of interest" description="Disordered" evidence="2">
    <location>
        <begin position="1104"/>
        <end position="1124"/>
    </location>
</feature>
<feature type="coiled-coil region" evidence="1">
    <location>
        <begin position="545"/>
        <end position="572"/>
    </location>
</feature>
<feature type="region of interest" description="Disordered" evidence="2">
    <location>
        <begin position="876"/>
        <end position="898"/>
    </location>
</feature>
<feature type="compositionally biased region" description="Basic and acidic residues" evidence="2">
    <location>
        <begin position="179"/>
        <end position="195"/>
    </location>
</feature>
<protein>
    <submittedName>
        <fullName evidence="3">Uncharacterized protein</fullName>
    </submittedName>
</protein>
<proteinExistence type="predicted"/>
<feature type="coiled-coil region" evidence="1">
    <location>
        <begin position="658"/>
        <end position="702"/>
    </location>
</feature>
<dbReference type="PANTHER" id="PTHR23159">
    <property type="entry name" value="CENTROSOMAL PROTEIN 2"/>
    <property type="match status" value="1"/>
</dbReference>
<feature type="coiled-coil region" evidence="1">
    <location>
        <begin position="1218"/>
        <end position="1382"/>
    </location>
</feature>
<feature type="compositionally biased region" description="Low complexity" evidence="2">
    <location>
        <begin position="203"/>
        <end position="213"/>
    </location>
</feature>
<evidence type="ECO:0000313" key="3">
    <source>
        <dbReference type="EMBL" id="CAE0473709.1"/>
    </source>
</evidence>
<feature type="region of interest" description="Disordered" evidence="2">
    <location>
        <begin position="134"/>
        <end position="237"/>
    </location>
</feature>
<feature type="compositionally biased region" description="Low complexity" evidence="2">
    <location>
        <begin position="134"/>
        <end position="145"/>
    </location>
</feature>
<gene>
    <name evidence="3" type="ORF">CDEB00056_LOCUS18562</name>
</gene>
<evidence type="ECO:0000256" key="2">
    <source>
        <dbReference type="SAM" id="MobiDB-lite"/>
    </source>
</evidence>
<keyword evidence="1" id="KW-0175">Coiled coil</keyword>
<feature type="compositionally biased region" description="Gly residues" evidence="2">
    <location>
        <begin position="221"/>
        <end position="232"/>
    </location>
</feature>
<organism evidence="3">
    <name type="scientific">Chaetoceros debilis</name>
    <dbReference type="NCBI Taxonomy" id="122233"/>
    <lineage>
        <taxon>Eukaryota</taxon>
        <taxon>Sar</taxon>
        <taxon>Stramenopiles</taxon>
        <taxon>Ochrophyta</taxon>
        <taxon>Bacillariophyta</taxon>
        <taxon>Coscinodiscophyceae</taxon>
        <taxon>Chaetocerotophycidae</taxon>
        <taxon>Chaetocerotales</taxon>
        <taxon>Chaetocerotaceae</taxon>
        <taxon>Chaetoceros</taxon>
    </lineage>
</organism>
<feature type="coiled-coil region" evidence="1">
    <location>
        <begin position="993"/>
        <end position="1027"/>
    </location>
</feature>
<evidence type="ECO:0000256" key="1">
    <source>
        <dbReference type="SAM" id="Coils"/>
    </source>
</evidence>
<feature type="compositionally biased region" description="Low complexity" evidence="2">
    <location>
        <begin position="883"/>
        <end position="898"/>
    </location>
</feature>
<dbReference type="PANTHER" id="PTHR23159:SF60">
    <property type="entry name" value="SPINDLE ASSEMBLY ABNORMAL PROTEIN 4"/>
    <property type="match status" value="1"/>
</dbReference>
<dbReference type="EMBL" id="HBIO01024156">
    <property type="protein sequence ID" value="CAE0473709.1"/>
    <property type="molecule type" value="Transcribed_RNA"/>
</dbReference>
<reference evidence="3" key="1">
    <citation type="submission" date="2021-01" db="EMBL/GenBank/DDBJ databases">
        <authorList>
            <person name="Corre E."/>
            <person name="Pelletier E."/>
            <person name="Niang G."/>
            <person name="Scheremetjew M."/>
            <person name="Finn R."/>
            <person name="Kale V."/>
            <person name="Holt S."/>
            <person name="Cochrane G."/>
            <person name="Meng A."/>
            <person name="Brown T."/>
            <person name="Cohen L."/>
        </authorList>
    </citation>
    <scope>NUCLEOTIDE SEQUENCE</scope>
    <source>
        <strain evidence="3">MM31A-1</strain>
    </source>
</reference>